<keyword evidence="1 4" id="KW-0349">Heme</keyword>
<comment type="caution">
    <text evidence="7">The sequence shown here is derived from an EMBL/GenBank/DDBJ whole genome shotgun (WGS) entry which is preliminary data.</text>
</comment>
<protein>
    <submittedName>
        <fullName evidence="7">C-type cytochrome</fullName>
    </submittedName>
</protein>
<keyword evidence="8" id="KW-1185">Reference proteome</keyword>
<dbReference type="Proteomes" id="UP000737171">
    <property type="component" value="Unassembled WGS sequence"/>
</dbReference>
<dbReference type="Gene3D" id="1.10.760.10">
    <property type="entry name" value="Cytochrome c-like domain"/>
    <property type="match status" value="1"/>
</dbReference>
<dbReference type="InterPro" id="IPR009056">
    <property type="entry name" value="Cyt_c-like_dom"/>
</dbReference>
<keyword evidence="2 4" id="KW-0479">Metal-binding</keyword>
<feature type="domain" description="Cytochrome c" evidence="6">
    <location>
        <begin position="317"/>
        <end position="425"/>
    </location>
</feature>
<evidence type="ECO:0000256" key="1">
    <source>
        <dbReference type="ARBA" id="ARBA00022617"/>
    </source>
</evidence>
<evidence type="ECO:0000313" key="7">
    <source>
        <dbReference type="EMBL" id="NRF65691.1"/>
    </source>
</evidence>
<name>A0ABX2E9L2_9BURK</name>
<dbReference type="InterPro" id="IPR051395">
    <property type="entry name" value="Cytochrome_c_Peroxidase/MauG"/>
</dbReference>
<dbReference type="PROSITE" id="PS51007">
    <property type="entry name" value="CYTC"/>
    <property type="match status" value="1"/>
</dbReference>
<gene>
    <name evidence="7" type="ORF">HLB44_01705</name>
</gene>
<feature type="signal peptide" evidence="5">
    <location>
        <begin position="1"/>
        <end position="28"/>
    </location>
</feature>
<dbReference type="SUPFAM" id="SSF46626">
    <property type="entry name" value="Cytochrome c"/>
    <property type="match status" value="1"/>
</dbReference>
<evidence type="ECO:0000259" key="6">
    <source>
        <dbReference type="PROSITE" id="PS51007"/>
    </source>
</evidence>
<evidence type="ECO:0000256" key="4">
    <source>
        <dbReference type="PROSITE-ProRule" id="PRU00433"/>
    </source>
</evidence>
<dbReference type="PANTHER" id="PTHR30600">
    <property type="entry name" value="CYTOCHROME C PEROXIDASE-RELATED"/>
    <property type="match status" value="1"/>
</dbReference>
<dbReference type="Pfam" id="PF21419">
    <property type="entry name" value="RoxA-like_Cyt-c"/>
    <property type="match status" value="1"/>
</dbReference>
<organism evidence="7 8">
    <name type="scientific">Pseudaquabacterium terrae</name>
    <dbReference type="NCBI Taxonomy" id="2732868"/>
    <lineage>
        <taxon>Bacteria</taxon>
        <taxon>Pseudomonadati</taxon>
        <taxon>Pseudomonadota</taxon>
        <taxon>Betaproteobacteria</taxon>
        <taxon>Burkholderiales</taxon>
        <taxon>Sphaerotilaceae</taxon>
        <taxon>Pseudaquabacterium</taxon>
    </lineage>
</organism>
<evidence type="ECO:0000256" key="5">
    <source>
        <dbReference type="SAM" id="SignalP"/>
    </source>
</evidence>
<accession>A0ABX2E9L2</accession>
<sequence length="425" mass="44753">MTHRLPISSETRLACASRCVAVCSVTFAAAFVMVACGGGSSDNGSASRRDELGAKGKETALAAQGKHIFRFETFGDEAKWTDLLRMHEVISASVDPVTALSVGLKVDADALPAAVVQGIRSGRVDLHSPATTIALLKLDAVVGLKGTVETVRGVDRLTRVGITCALCHSTVDNSFAPGIGKRLDGWANRDLNVGAVIALSPALDAATKLVFNSWGPGKYDPRFNIDGVNKPVVIPPAYGLAGIHSITFTGDGEEIAYWNRYVAVTQMGGQGTFTEPRLNLSITNGTQDLVSSKLPALQAYQLSLSAPSAPPGSFDAAAAGRGKAVFETRGKCVTCHSGASFTDANLTLHPPSASMAEPESPSYAARSATKLYRTSPLRGVWQHAPYFHDGSAATLEDVGRIYNTKRSLGLSSDDISDLAQYLKSL</sequence>
<feature type="chain" id="PRO_5045932668" evidence="5">
    <location>
        <begin position="29"/>
        <end position="425"/>
    </location>
</feature>
<dbReference type="RefSeq" id="WP_173119960.1">
    <property type="nucleotide sequence ID" value="NZ_JABRWJ010000001.1"/>
</dbReference>
<dbReference type="InterPro" id="IPR036909">
    <property type="entry name" value="Cyt_c-like_dom_sf"/>
</dbReference>
<evidence type="ECO:0000313" key="8">
    <source>
        <dbReference type="Proteomes" id="UP000737171"/>
    </source>
</evidence>
<keyword evidence="5" id="KW-0732">Signal</keyword>
<dbReference type="EMBL" id="JABRWJ010000001">
    <property type="protein sequence ID" value="NRF65691.1"/>
    <property type="molecule type" value="Genomic_DNA"/>
</dbReference>
<evidence type="ECO:0000256" key="2">
    <source>
        <dbReference type="ARBA" id="ARBA00022723"/>
    </source>
</evidence>
<evidence type="ECO:0000256" key="3">
    <source>
        <dbReference type="ARBA" id="ARBA00023004"/>
    </source>
</evidence>
<proteinExistence type="predicted"/>
<reference evidence="7 8" key="1">
    <citation type="submission" date="2020-05" db="EMBL/GenBank/DDBJ databases">
        <title>Aquincola sp. isolate from soil.</title>
        <authorList>
            <person name="Han J."/>
            <person name="Kim D.-U."/>
        </authorList>
    </citation>
    <scope>NUCLEOTIDE SEQUENCE [LARGE SCALE GENOMIC DNA]</scope>
    <source>
        <strain evidence="7 8">S2</strain>
    </source>
</reference>
<keyword evidence="3 4" id="KW-0408">Iron</keyword>